<dbReference type="Gene3D" id="3.20.20.80">
    <property type="entry name" value="Glycosidases"/>
    <property type="match status" value="1"/>
</dbReference>
<evidence type="ECO:0000256" key="15">
    <source>
        <dbReference type="ARBA" id="ARBA00042025"/>
    </source>
</evidence>
<dbReference type="AlphaFoldDB" id="A0AAN6HD12"/>
<comment type="similarity">
    <text evidence="2 17">Belongs to the glycosyl hydrolase 5 (cellulase A) family.</text>
</comment>
<dbReference type="InterPro" id="IPR017853">
    <property type="entry name" value="GH"/>
</dbReference>
<evidence type="ECO:0000256" key="1">
    <source>
        <dbReference type="ARBA" id="ARBA00004613"/>
    </source>
</evidence>
<keyword evidence="8 17" id="KW-0326">Glycosidase</keyword>
<dbReference type="Proteomes" id="UP000537989">
    <property type="component" value="Unassembled WGS sequence"/>
</dbReference>
<evidence type="ECO:0000259" key="19">
    <source>
        <dbReference type="Pfam" id="PF00150"/>
    </source>
</evidence>
<keyword evidence="21" id="KW-1185">Reference proteome</keyword>
<comment type="function">
    <text evidence="12">Beta-glucanases participate in the metabolism of beta-glucan, the main structural component of the cell wall. Acts on lutean, pustulan and 1,6-oligo-beta-D-glucosides.</text>
</comment>
<evidence type="ECO:0000256" key="5">
    <source>
        <dbReference type="ARBA" id="ARBA00022801"/>
    </source>
</evidence>
<evidence type="ECO:0000256" key="16">
    <source>
        <dbReference type="ARBA" id="ARBA00043257"/>
    </source>
</evidence>
<dbReference type="PANTHER" id="PTHR31297">
    <property type="entry name" value="GLUCAN ENDO-1,6-BETA-GLUCOSIDASE B"/>
    <property type="match status" value="1"/>
</dbReference>
<keyword evidence="5 17" id="KW-0378">Hydrolase</keyword>
<dbReference type="GO" id="GO:0046557">
    <property type="term" value="F:glucan endo-1,6-beta-glucosidase activity"/>
    <property type="evidence" value="ECO:0007669"/>
    <property type="project" value="UniProtKB-EC"/>
</dbReference>
<dbReference type="InterPro" id="IPR050386">
    <property type="entry name" value="Glycosyl_hydrolase_5"/>
</dbReference>
<dbReference type="GO" id="GO:0009986">
    <property type="term" value="C:cell surface"/>
    <property type="evidence" value="ECO:0007669"/>
    <property type="project" value="TreeGrafter"/>
</dbReference>
<dbReference type="EMBL" id="JAAMOD010000161">
    <property type="protein sequence ID" value="KAF5237234.1"/>
    <property type="molecule type" value="Genomic_DNA"/>
</dbReference>
<evidence type="ECO:0000256" key="9">
    <source>
        <dbReference type="ARBA" id="ARBA00023316"/>
    </source>
</evidence>
<gene>
    <name evidence="20" type="ORF">FAUST_6145</name>
</gene>
<dbReference type="InterPro" id="IPR001547">
    <property type="entry name" value="Glyco_hydro_5"/>
</dbReference>
<keyword evidence="7" id="KW-0119">Carbohydrate metabolism</keyword>
<keyword evidence="4 18" id="KW-0732">Signal</keyword>
<evidence type="ECO:0000256" key="11">
    <source>
        <dbReference type="ARBA" id="ARBA00036633"/>
    </source>
</evidence>
<keyword evidence="3" id="KW-0964">Secreted</keyword>
<dbReference type="SUPFAM" id="SSF51445">
    <property type="entry name" value="(Trans)glycosidases"/>
    <property type="match status" value="1"/>
</dbReference>
<dbReference type="GO" id="GO:0004338">
    <property type="term" value="F:glucan exo-1,3-beta-glucosidase activity"/>
    <property type="evidence" value="ECO:0007669"/>
    <property type="project" value="TreeGrafter"/>
</dbReference>
<comment type="caution">
    <text evidence="20">The sequence shown here is derived from an EMBL/GenBank/DDBJ whole genome shotgun (WGS) entry which is preliminary data.</text>
</comment>
<dbReference type="GO" id="GO:0009251">
    <property type="term" value="P:glucan catabolic process"/>
    <property type="evidence" value="ECO:0007669"/>
    <property type="project" value="TreeGrafter"/>
</dbReference>
<keyword evidence="6" id="KW-0325">Glycoprotein</keyword>
<evidence type="ECO:0000313" key="21">
    <source>
        <dbReference type="Proteomes" id="UP000537989"/>
    </source>
</evidence>
<comment type="subcellular location">
    <subcellularLocation>
        <location evidence="1">Secreted</location>
    </subcellularLocation>
</comment>
<evidence type="ECO:0000256" key="17">
    <source>
        <dbReference type="RuleBase" id="RU361153"/>
    </source>
</evidence>
<dbReference type="Pfam" id="PF00150">
    <property type="entry name" value="Cellulase"/>
    <property type="match status" value="1"/>
</dbReference>
<accession>A0AAN6HD12</accession>
<dbReference type="PANTHER" id="PTHR31297:SF39">
    <property type="entry name" value="GLUCAN ENDO-1,6-BETA-GLUCOSIDASE B"/>
    <property type="match status" value="1"/>
</dbReference>
<feature type="domain" description="Glycoside hydrolase family 5" evidence="19">
    <location>
        <begin position="98"/>
        <end position="362"/>
    </location>
</feature>
<reference evidence="20 21" key="1">
    <citation type="submission" date="2020-02" db="EMBL/GenBank/DDBJ databases">
        <title>Identification and distribution of gene clusters putatively required for synthesis of sphingolipid metabolism inhibitors in phylogenetically diverse species of the filamentous fungus Fusarium.</title>
        <authorList>
            <person name="Kim H.-S."/>
            <person name="Busman M."/>
            <person name="Brown D.W."/>
            <person name="Divon H."/>
            <person name="Uhlig S."/>
            <person name="Proctor R.H."/>
        </authorList>
    </citation>
    <scope>NUCLEOTIDE SEQUENCE [LARGE SCALE GENOMIC DNA]</scope>
    <source>
        <strain evidence="20 21">NRRL 2903</strain>
    </source>
</reference>
<evidence type="ECO:0000256" key="14">
    <source>
        <dbReference type="ARBA" id="ARBA00041472"/>
    </source>
</evidence>
<feature type="signal peptide" evidence="18">
    <location>
        <begin position="1"/>
        <end position="17"/>
    </location>
</feature>
<evidence type="ECO:0000256" key="8">
    <source>
        <dbReference type="ARBA" id="ARBA00023295"/>
    </source>
</evidence>
<dbReference type="GO" id="GO:0071555">
    <property type="term" value="P:cell wall organization"/>
    <property type="evidence" value="ECO:0007669"/>
    <property type="project" value="UniProtKB-KW"/>
</dbReference>
<keyword evidence="10" id="KW-0624">Polysaccharide degradation</keyword>
<evidence type="ECO:0000256" key="7">
    <source>
        <dbReference type="ARBA" id="ARBA00023277"/>
    </source>
</evidence>
<evidence type="ECO:0000256" key="13">
    <source>
        <dbReference type="ARBA" id="ARBA00038935"/>
    </source>
</evidence>
<protein>
    <recommendedName>
        <fullName evidence="13">glucan endo-1,6-beta-glucosidase</fullName>
        <ecNumber evidence="13">3.2.1.75</ecNumber>
    </recommendedName>
    <alternativeName>
        <fullName evidence="15">Beta-1,6-glucanase B</fullName>
    </alternativeName>
    <alternativeName>
        <fullName evidence="14">Endo-1,6-beta-D-glucanase B</fullName>
    </alternativeName>
    <alternativeName>
        <fullName evidence="16">Endo-1,6-beta-glucanase B</fullName>
    </alternativeName>
</protein>
<comment type="catalytic activity">
    <reaction evidence="11">
        <text>Random hydrolysis of (1-&gt;6)-linkages in (1-&gt;6)-beta-D-glucans.</text>
        <dbReference type="EC" id="3.2.1.75"/>
    </reaction>
</comment>
<evidence type="ECO:0000313" key="20">
    <source>
        <dbReference type="EMBL" id="KAF5237234.1"/>
    </source>
</evidence>
<evidence type="ECO:0000256" key="6">
    <source>
        <dbReference type="ARBA" id="ARBA00023180"/>
    </source>
</evidence>
<sequence>MHFSQLASLALVGSATAWLPHERDLASFNQTARFEQLGKRFKPNLGGGITKIRGVNFGGWLVCEKWLQEDTWKNKLQCGNSASEFDCMNDHYKGSNRETGNQRFEEHWKTWINPDTVQSVHDVGLNTIRIPIGYWSYTAIVDKASEPFADGDRMLPYLDAIVKKAADLGIYVIMDLHGAPGGQQEDVFTGQNNKPAGFYNDYNFGRAEKWLAWMTNRIHTNPAYSTVGMIEVLNEPVSRHDGGNRYPAPGQDPGLIQKYYPAALKAVRDTESGLKVSNDKKLHVQFMSSKWDSGDARTQSSIANDALTAFDDHNYIGFALNDNQNSNGDAYKLMHSACTDSRLVKGQDFTLTGEWSMTSNYDWKDEEFFNKFFTAQQQLYEVPGMAGWVYWTWKTETNDPRWTYSPPIATMDPVNIKHLEAMGLLPPEYKAPALPVPVRRPVGRQVLKRAASLRGCDLNWSLDWWQYAAMKQENMGAAERAQFKCGRRQHKLMQRWQNSLARRYKKRVRQWDPTAPDPIKKMEAHLKWVPRFLAKEAISPEDRALRHGNIANMAEEVAIWAIEQAEKHSRLLTKWPWGYKDLYQRRRHERYARLARNAATN</sequence>
<evidence type="ECO:0000256" key="18">
    <source>
        <dbReference type="SAM" id="SignalP"/>
    </source>
</evidence>
<dbReference type="GO" id="GO:0005576">
    <property type="term" value="C:extracellular region"/>
    <property type="evidence" value="ECO:0007669"/>
    <property type="project" value="UniProtKB-SubCell"/>
</dbReference>
<evidence type="ECO:0000256" key="12">
    <source>
        <dbReference type="ARBA" id="ARBA00037628"/>
    </source>
</evidence>
<evidence type="ECO:0000256" key="3">
    <source>
        <dbReference type="ARBA" id="ARBA00022525"/>
    </source>
</evidence>
<proteinExistence type="inferred from homology"/>
<evidence type="ECO:0000256" key="4">
    <source>
        <dbReference type="ARBA" id="ARBA00022729"/>
    </source>
</evidence>
<feature type="chain" id="PRO_5042889115" description="glucan endo-1,6-beta-glucosidase" evidence="18">
    <location>
        <begin position="18"/>
        <end position="601"/>
    </location>
</feature>
<dbReference type="EC" id="3.2.1.75" evidence="13"/>
<evidence type="ECO:0000256" key="2">
    <source>
        <dbReference type="ARBA" id="ARBA00005641"/>
    </source>
</evidence>
<evidence type="ECO:0000256" key="10">
    <source>
        <dbReference type="ARBA" id="ARBA00023326"/>
    </source>
</evidence>
<organism evidence="20 21">
    <name type="scientific">Fusarium austroamericanum</name>
    <dbReference type="NCBI Taxonomy" id="282268"/>
    <lineage>
        <taxon>Eukaryota</taxon>
        <taxon>Fungi</taxon>
        <taxon>Dikarya</taxon>
        <taxon>Ascomycota</taxon>
        <taxon>Pezizomycotina</taxon>
        <taxon>Sordariomycetes</taxon>
        <taxon>Hypocreomycetidae</taxon>
        <taxon>Hypocreales</taxon>
        <taxon>Nectriaceae</taxon>
        <taxon>Fusarium</taxon>
    </lineage>
</organism>
<name>A0AAN6HD12_FUSAU</name>
<keyword evidence="9" id="KW-0961">Cell wall biogenesis/degradation</keyword>